<name>A0AAV9D559_ACOCL</name>
<comment type="caution">
    <text evidence="1">The sequence shown here is derived from an EMBL/GenBank/DDBJ whole genome shotgun (WGS) entry which is preliminary data.</text>
</comment>
<dbReference type="Proteomes" id="UP001180020">
    <property type="component" value="Unassembled WGS sequence"/>
</dbReference>
<reference evidence="1" key="2">
    <citation type="submission" date="2023-06" db="EMBL/GenBank/DDBJ databases">
        <authorList>
            <person name="Ma L."/>
            <person name="Liu K.-W."/>
            <person name="Li Z."/>
            <person name="Hsiao Y.-Y."/>
            <person name="Qi Y."/>
            <person name="Fu T."/>
            <person name="Tang G."/>
            <person name="Zhang D."/>
            <person name="Sun W.-H."/>
            <person name="Liu D.-K."/>
            <person name="Li Y."/>
            <person name="Chen G.-Z."/>
            <person name="Liu X.-D."/>
            <person name="Liao X.-Y."/>
            <person name="Jiang Y.-T."/>
            <person name="Yu X."/>
            <person name="Hao Y."/>
            <person name="Huang J."/>
            <person name="Zhao X.-W."/>
            <person name="Ke S."/>
            <person name="Chen Y.-Y."/>
            <person name="Wu W.-L."/>
            <person name="Hsu J.-L."/>
            <person name="Lin Y.-F."/>
            <person name="Huang M.-D."/>
            <person name="Li C.-Y."/>
            <person name="Huang L."/>
            <person name="Wang Z.-W."/>
            <person name="Zhao X."/>
            <person name="Zhong W.-Y."/>
            <person name="Peng D.-H."/>
            <person name="Ahmad S."/>
            <person name="Lan S."/>
            <person name="Zhang J.-S."/>
            <person name="Tsai W.-C."/>
            <person name="Van De Peer Y."/>
            <person name="Liu Z.-J."/>
        </authorList>
    </citation>
    <scope>NUCLEOTIDE SEQUENCE</scope>
    <source>
        <strain evidence="1">CP</strain>
        <tissue evidence="1">Leaves</tissue>
    </source>
</reference>
<proteinExistence type="predicted"/>
<evidence type="ECO:0000313" key="1">
    <source>
        <dbReference type="EMBL" id="KAK1295944.1"/>
    </source>
</evidence>
<gene>
    <name evidence="1" type="ORF">QJS10_CPB15g00963</name>
</gene>
<dbReference type="EMBL" id="JAUJYO010000015">
    <property type="protein sequence ID" value="KAK1295944.1"/>
    <property type="molecule type" value="Genomic_DNA"/>
</dbReference>
<protein>
    <submittedName>
        <fullName evidence="1">Uncharacterized protein</fullName>
    </submittedName>
</protein>
<reference evidence="1" key="1">
    <citation type="journal article" date="2023" name="Nat. Commun.">
        <title>Diploid and tetraploid genomes of Acorus and the evolution of monocots.</title>
        <authorList>
            <person name="Ma L."/>
            <person name="Liu K.W."/>
            <person name="Li Z."/>
            <person name="Hsiao Y.Y."/>
            <person name="Qi Y."/>
            <person name="Fu T."/>
            <person name="Tang G.D."/>
            <person name="Zhang D."/>
            <person name="Sun W.H."/>
            <person name="Liu D.K."/>
            <person name="Li Y."/>
            <person name="Chen G.Z."/>
            <person name="Liu X.D."/>
            <person name="Liao X.Y."/>
            <person name="Jiang Y.T."/>
            <person name="Yu X."/>
            <person name="Hao Y."/>
            <person name="Huang J."/>
            <person name="Zhao X.W."/>
            <person name="Ke S."/>
            <person name="Chen Y.Y."/>
            <person name="Wu W.L."/>
            <person name="Hsu J.L."/>
            <person name="Lin Y.F."/>
            <person name="Huang M.D."/>
            <person name="Li C.Y."/>
            <person name="Huang L."/>
            <person name="Wang Z.W."/>
            <person name="Zhao X."/>
            <person name="Zhong W.Y."/>
            <person name="Peng D.H."/>
            <person name="Ahmad S."/>
            <person name="Lan S."/>
            <person name="Zhang J.S."/>
            <person name="Tsai W.C."/>
            <person name="Van de Peer Y."/>
            <person name="Liu Z.J."/>
        </authorList>
    </citation>
    <scope>NUCLEOTIDE SEQUENCE</scope>
    <source>
        <strain evidence="1">CP</strain>
    </source>
</reference>
<sequence>MSDHRPIFLSGGAPGQYRSKFRFETWWLKVGDFKAAVVSSCSFSVDGVSGVERMAIKLKRLKHFLKGWCQEAKLQREAHKTAIAHDIAVLDALEDSGLMGEEECDSRIRLKVAMQLILGQEEEEWRLRSRAVWLKE</sequence>
<keyword evidence="2" id="KW-1185">Reference proteome</keyword>
<dbReference type="AlphaFoldDB" id="A0AAV9D559"/>
<evidence type="ECO:0000313" key="2">
    <source>
        <dbReference type="Proteomes" id="UP001180020"/>
    </source>
</evidence>
<accession>A0AAV9D559</accession>
<organism evidence="1 2">
    <name type="scientific">Acorus calamus</name>
    <name type="common">Sweet flag</name>
    <dbReference type="NCBI Taxonomy" id="4465"/>
    <lineage>
        <taxon>Eukaryota</taxon>
        <taxon>Viridiplantae</taxon>
        <taxon>Streptophyta</taxon>
        <taxon>Embryophyta</taxon>
        <taxon>Tracheophyta</taxon>
        <taxon>Spermatophyta</taxon>
        <taxon>Magnoliopsida</taxon>
        <taxon>Liliopsida</taxon>
        <taxon>Acoraceae</taxon>
        <taxon>Acorus</taxon>
    </lineage>
</organism>